<keyword evidence="5" id="KW-0573">Peptidoglycan synthesis</keyword>
<evidence type="ECO:0000256" key="6">
    <source>
        <dbReference type="ARBA" id="ARBA00022989"/>
    </source>
</evidence>
<feature type="transmembrane region" description="Helical" evidence="8">
    <location>
        <begin position="260"/>
        <end position="282"/>
    </location>
</feature>
<organism evidence="9 10">
    <name type="scientific">Streptomyces litchfieldiae</name>
    <dbReference type="NCBI Taxonomy" id="3075543"/>
    <lineage>
        <taxon>Bacteria</taxon>
        <taxon>Bacillati</taxon>
        <taxon>Actinomycetota</taxon>
        <taxon>Actinomycetes</taxon>
        <taxon>Kitasatosporales</taxon>
        <taxon>Streptomycetaceae</taxon>
        <taxon>Streptomyces</taxon>
    </lineage>
</organism>
<name>A0ABU2MUA8_9ACTN</name>
<dbReference type="RefSeq" id="WP_311706457.1">
    <property type="nucleotide sequence ID" value="NZ_JAVREL010000013.1"/>
</dbReference>
<feature type="transmembrane region" description="Helical" evidence="8">
    <location>
        <begin position="227"/>
        <end position="248"/>
    </location>
</feature>
<dbReference type="CDD" id="cd13123">
    <property type="entry name" value="MATE_MurJ_like"/>
    <property type="match status" value="1"/>
</dbReference>
<dbReference type="Pfam" id="PF03023">
    <property type="entry name" value="MurJ"/>
    <property type="match status" value="1"/>
</dbReference>
<dbReference type="Proteomes" id="UP001183246">
    <property type="component" value="Unassembled WGS sequence"/>
</dbReference>
<evidence type="ECO:0000313" key="9">
    <source>
        <dbReference type="EMBL" id="MDT0345221.1"/>
    </source>
</evidence>
<feature type="transmembrane region" description="Helical" evidence="8">
    <location>
        <begin position="323"/>
        <end position="345"/>
    </location>
</feature>
<sequence length="527" mass="53622">MAAGSLVSRATGFVRSAVVVAALGTTLLGDAYQIANTVPNIVYFLLLGGALNAVFVPELVRAAREHPDGGRAHSDRLLTVCAGGLLALTAVAVPAAPWLVTAYAPDFTGAQRDLTVALARYCLPQILAYGLFTLLGQSLTARGRFGAMMWAPVLNNLVIIGVFGLYLGIAGQAREAGQVTDGQALLLGLGSTAGVVIQVAALIPVLRSAGVRWRPRFDVRGAGLGAPLRAGVWTVLLVLVNQAAYWVVTSLATSAGVRAAAAGAAAGVGFAAYTGAYLLWVVPQGVVTVSLGTALLPRMSAAAARDDLAAVGHDLAWGLRRNAVAVVPATAAFLALAPQLTGVVFQYGQTDEADTRALAWILMAFAPGLPAFAAQYLLARAFYATGDTRTPFLLNLVIAGVGTGLVLLGYAVLPARWAVVGMAGAYAVACAVGLACTTAALVRRIGRWPGTCGAHLRVLAAVAPGALASWGLARWCGNALGDGPAGDAAGLALGGLALVVSLAALARPLRVPGVPAAVLNRLPGRAR</sequence>
<keyword evidence="10" id="KW-1185">Reference proteome</keyword>
<feature type="transmembrane region" description="Helical" evidence="8">
    <location>
        <begin position="454"/>
        <end position="473"/>
    </location>
</feature>
<comment type="subcellular location">
    <subcellularLocation>
        <location evidence="1">Cell membrane</location>
        <topology evidence="1">Multi-pass membrane protein</topology>
    </subcellularLocation>
</comment>
<reference evidence="10" key="1">
    <citation type="submission" date="2023-07" db="EMBL/GenBank/DDBJ databases">
        <title>30 novel species of actinomycetes from the DSMZ collection.</title>
        <authorList>
            <person name="Nouioui I."/>
        </authorList>
    </citation>
    <scope>NUCLEOTIDE SEQUENCE [LARGE SCALE GENOMIC DNA]</scope>
    <source>
        <strain evidence="10">DSM 44938</strain>
    </source>
</reference>
<evidence type="ECO:0000313" key="10">
    <source>
        <dbReference type="Proteomes" id="UP001183246"/>
    </source>
</evidence>
<evidence type="ECO:0000256" key="7">
    <source>
        <dbReference type="ARBA" id="ARBA00023136"/>
    </source>
</evidence>
<dbReference type="PRINTS" id="PR01806">
    <property type="entry name" value="VIRFACTRMVIN"/>
</dbReference>
<keyword evidence="6 8" id="KW-1133">Transmembrane helix</keyword>
<evidence type="ECO:0000256" key="8">
    <source>
        <dbReference type="SAM" id="Phobius"/>
    </source>
</evidence>
<protein>
    <submittedName>
        <fullName evidence="9">Murein biosynthesis integral membrane protein MurJ</fullName>
    </submittedName>
</protein>
<feature type="transmembrane region" description="Helical" evidence="8">
    <location>
        <begin position="118"/>
        <end position="135"/>
    </location>
</feature>
<evidence type="ECO:0000256" key="3">
    <source>
        <dbReference type="ARBA" id="ARBA00022692"/>
    </source>
</evidence>
<keyword evidence="7 8" id="KW-0472">Membrane</keyword>
<feature type="transmembrane region" description="Helical" evidence="8">
    <location>
        <begin position="77"/>
        <end position="98"/>
    </location>
</feature>
<feature type="transmembrane region" description="Helical" evidence="8">
    <location>
        <begin position="12"/>
        <end position="35"/>
    </location>
</feature>
<accession>A0ABU2MUA8</accession>
<dbReference type="EMBL" id="JAVREL010000013">
    <property type="protein sequence ID" value="MDT0345221.1"/>
    <property type="molecule type" value="Genomic_DNA"/>
</dbReference>
<dbReference type="PANTHER" id="PTHR47019">
    <property type="entry name" value="LIPID II FLIPPASE MURJ"/>
    <property type="match status" value="1"/>
</dbReference>
<feature type="transmembrane region" description="Helical" evidence="8">
    <location>
        <begin position="391"/>
        <end position="413"/>
    </location>
</feature>
<feature type="transmembrane region" description="Helical" evidence="8">
    <location>
        <begin position="184"/>
        <end position="206"/>
    </location>
</feature>
<keyword evidence="4" id="KW-0133">Cell shape</keyword>
<evidence type="ECO:0000256" key="2">
    <source>
        <dbReference type="ARBA" id="ARBA00022475"/>
    </source>
</evidence>
<feature type="transmembrane region" description="Helical" evidence="8">
    <location>
        <begin position="357"/>
        <end position="379"/>
    </location>
</feature>
<feature type="transmembrane region" description="Helical" evidence="8">
    <location>
        <begin position="147"/>
        <end position="169"/>
    </location>
</feature>
<dbReference type="InterPro" id="IPR004268">
    <property type="entry name" value="MurJ"/>
</dbReference>
<comment type="caution">
    <text evidence="9">The sequence shown here is derived from an EMBL/GenBank/DDBJ whole genome shotgun (WGS) entry which is preliminary data.</text>
</comment>
<dbReference type="PANTHER" id="PTHR47019:SF1">
    <property type="entry name" value="LIPID II FLIPPASE MURJ"/>
    <property type="match status" value="1"/>
</dbReference>
<evidence type="ECO:0000256" key="4">
    <source>
        <dbReference type="ARBA" id="ARBA00022960"/>
    </source>
</evidence>
<feature type="transmembrane region" description="Helical" evidence="8">
    <location>
        <begin position="419"/>
        <end position="442"/>
    </location>
</feature>
<feature type="transmembrane region" description="Helical" evidence="8">
    <location>
        <begin position="485"/>
        <end position="506"/>
    </location>
</feature>
<dbReference type="NCBIfam" id="TIGR01695">
    <property type="entry name" value="murJ_mviN"/>
    <property type="match status" value="1"/>
</dbReference>
<evidence type="ECO:0000256" key="5">
    <source>
        <dbReference type="ARBA" id="ARBA00022984"/>
    </source>
</evidence>
<gene>
    <name evidence="9" type="primary">murJ</name>
    <name evidence="9" type="ORF">RM590_21825</name>
</gene>
<keyword evidence="3 8" id="KW-0812">Transmembrane</keyword>
<dbReference type="InterPro" id="IPR051050">
    <property type="entry name" value="Lipid_II_flippase_MurJ/MviN"/>
</dbReference>
<keyword evidence="2" id="KW-1003">Cell membrane</keyword>
<feature type="transmembrane region" description="Helical" evidence="8">
    <location>
        <begin position="41"/>
        <end position="57"/>
    </location>
</feature>
<proteinExistence type="predicted"/>
<evidence type="ECO:0000256" key="1">
    <source>
        <dbReference type="ARBA" id="ARBA00004651"/>
    </source>
</evidence>